<organism evidence="11 12">
    <name type="scientific">Alienimonas californiensis</name>
    <dbReference type="NCBI Taxonomy" id="2527989"/>
    <lineage>
        <taxon>Bacteria</taxon>
        <taxon>Pseudomonadati</taxon>
        <taxon>Planctomycetota</taxon>
        <taxon>Planctomycetia</taxon>
        <taxon>Planctomycetales</taxon>
        <taxon>Planctomycetaceae</taxon>
        <taxon>Alienimonas</taxon>
    </lineage>
</organism>
<dbReference type="Gene3D" id="3.30.300.130">
    <property type="entry name" value="Fe-S cluster assembly (FSCA)"/>
    <property type="match status" value="1"/>
</dbReference>
<dbReference type="PANTHER" id="PTHR42961:SF2">
    <property type="entry name" value="IRON-SULFUR PROTEIN NUBPL"/>
    <property type="match status" value="1"/>
</dbReference>
<dbReference type="RefSeq" id="WP_165700788.1">
    <property type="nucleotide sequence ID" value="NZ_CP036265.1"/>
</dbReference>
<evidence type="ECO:0000313" key="11">
    <source>
        <dbReference type="EMBL" id="QDT17028.1"/>
    </source>
</evidence>
<proteinExistence type="inferred from homology"/>
<dbReference type="GO" id="GO:0046872">
    <property type="term" value="F:metal ion binding"/>
    <property type="evidence" value="ECO:0007669"/>
    <property type="project" value="UniProtKB-KW"/>
</dbReference>
<comment type="similarity">
    <text evidence="2">In the C-terminal section; belongs to the Mrp/NBP35 ATP-binding proteins family.</text>
</comment>
<evidence type="ECO:0000313" key="12">
    <source>
        <dbReference type="Proteomes" id="UP000318741"/>
    </source>
</evidence>
<dbReference type="CDD" id="cd02037">
    <property type="entry name" value="Mrp_NBP35"/>
    <property type="match status" value="1"/>
</dbReference>
<dbReference type="SUPFAM" id="SSF117916">
    <property type="entry name" value="Fe-S cluster assembly (FSCA) domain-like"/>
    <property type="match status" value="1"/>
</dbReference>
<dbReference type="InterPro" id="IPR019591">
    <property type="entry name" value="Mrp/NBP35_ATP-bd"/>
</dbReference>
<keyword evidence="8" id="KW-0378">Hydrolase</keyword>
<dbReference type="Gene3D" id="3.40.50.300">
    <property type="entry name" value="P-loop containing nucleotide triphosphate hydrolases"/>
    <property type="match status" value="1"/>
</dbReference>
<dbReference type="PROSITE" id="PS01215">
    <property type="entry name" value="MRP"/>
    <property type="match status" value="1"/>
</dbReference>
<sequence length="357" mass="36357">MPLPSDPVAAVRNVVDPAFGKSLGELNAVGSVEAAGDRANVILHPPCVLHPLREQIEAKVAAALGGGAVTIDWQPRVIGRNAGGRLGLTAKNIIAVGSGKGGVGKSTVAAGLAIAFAEAGAKVGVVDADIHGPSLPHLFGVSKHGPPEMTERTGPDGRKVPRLLPVPVSLPGGKSLGLLSAAFVMPERSAAVLRGPMTQKYVLSFLQQAEWGELDYLVIDLPPGTGDVALTLAQNAALGGAVVVCTPQKVALLDAVKAVSMYRQLEIPVLGMVENMAGDLFGRGGAKAEAEALGVPTLGEIPADGRVRELGDAGTFANVLSEGGAVADELRRAAGKAALELARGALEKARTPTLEVL</sequence>
<dbReference type="Proteomes" id="UP000318741">
    <property type="component" value="Chromosome"/>
</dbReference>
<feature type="region of interest" description="Disordered" evidence="9">
    <location>
        <begin position="139"/>
        <end position="161"/>
    </location>
</feature>
<protein>
    <recommendedName>
        <fullName evidence="8">Iron-sulfur cluster carrier protein</fullName>
    </recommendedName>
</protein>
<evidence type="ECO:0000256" key="7">
    <source>
        <dbReference type="ARBA" id="ARBA00023014"/>
    </source>
</evidence>
<keyword evidence="3 8" id="KW-0479">Metal-binding</keyword>
<evidence type="ECO:0000256" key="5">
    <source>
        <dbReference type="ARBA" id="ARBA00022840"/>
    </source>
</evidence>
<dbReference type="GO" id="GO:0016887">
    <property type="term" value="F:ATP hydrolysis activity"/>
    <property type="evidence" value="ECO:0007669"/>
    <property type="project" value="UniProtKB-UniRule"/>
</dbReference>
<keyword evidence="4 8" id="KW-0547">Nucleotide-binding</keyword>
<evidence type="ECO:0000256" key="4">
    <source>
        <dbReference type="ARBA" id="ARBA00022741"/>
    </source>
</evidence>
<keyword evidence="12" id="KW-1185">Reference proteome</keyword>
<comment type="similarity">
    <text evidence="8">Belongs to the Mrp/NBP35 ATP-binding proteins family.</text>
</comment>
<dbReference type="InterPro" id="IPR044304">
    <property type="entry name" value="NUBPL-like"/>
</dbReference>
<evidence type="ECO:0000259" key="10">
    <source>
        <dbReference type="Pfam" id="PF01883"/>
    </source>
</evidence>
<reference evidence="11 12" key="1">
    <citation type="submission" date="2019-02" db="EMBL/GenBank/DDBJ databases">
        <title>Deep-cultivation of Planctomycetes and their phenomic and genomic characterization uncovers novel biology.</title>
        <authorList>
            <person name="Wiegand S."/>
            <person name="Jogler M."/>
            <person name="Boedeker C."/>
            <person name="Pinto D."/>
            <person name="Vollmers J."/>
            <person name="Rivas-Marin E."/>
            <person name="Kohn T."/>
            <person name="Peeters S.H."/>
            <person name="Heuer A."/>
            <person name="Rast P."/>
            <person name="Oberbeckmann S."/>
            <person name="Bunk B."/>
            <person name="Jeske O."/>
            <person name="Meyerdierks A."/>
            <person name="Storesund J.E."/>
            <person name="Kallscheuer N."/>
            <person name="Luecker S."/>
            <person name="Lage O.M."/>
            <person name="Pohl T."/>
            <person name="Merkel B.J."/>
            <person name="Hornburger P."/>
            <person name="Mueller R.-W."/>
            <person name="Bruemmer F."/>
            <person name="Labrenz M."/>
            <person name="Spormann A.M."/>
            <person name="Op den Camp H."/>
            <person name="Overmann J."/>
            <person name="Amann R."/>
            <person name="Jetten M.S.M."/>
            <person name="Mascher T."/>
            <person name="Medema M.H."/>
            <person name="Devos D.P."/>
            <person name="Kaster A.-K."/>
            <person name="Ovreas L."/>
            <person name="Rohde M."/>
            <person name="Galperin M.Y."/>
            <person name="Jogler C."/>
        </authorList>
    </citation>
    <scope>NUCLEOTIDE SEQUENCE [LARGE SCALE GENOMIC DNA]</scope>
    <source>
        <strain evidence="11 12">CA12</strain>
    </source>
</reference>
<dbReference type="InterPro" id="IPR034904">
    <property type="entry name" value="FSCA_dom_sf"/>
</dbReference>
<name>A0A517PCB3_9PLAN</name>
<keyword evidence="5 8" id="KW-0067">ATP-binding</keyword>
<dbReference type="PANTHER" id="PTHR42961">
    <property type="entry name" value="IRON-SULFUR PROTEIN NUBPL"/>
    <property type="match status" value="1"/>
</dbReference>
<dbReference type="EMBL" id="CP036265">
    <property type="protein sequence ID" value="QDT17028.1"/>
    <property type="molecule type" value="Genomic_DNA"/>
</dbReference>
<evidence type="ECO:0000256" key="9">
    <source>
        <dbReference type="SAM" id="MobiDB-lite"/>
    </source>
</evidence>
<accession>A0A517PCB3</accession>
<dbReference type="InterPro" id="IPR002744">
    <property type="entry name" value="MIP18-like"/>
</dbReference>
<keyword evidence="7 8" id="KW-0411">Iron-sulfur</keyword>
<dbReference type="SUPFAM" id="SSF52540">
    <property type="entry name" value="P-loop containing nucleoside triphosphate hydrolases"/>
    <property type="match status" value="1"/>
</dbReference>
<dbReference type="KEGG" id="acaf:CA12_31390"/>
<feature type="domain" description="MIP18 family-like" evidence="10">
    <location>
        <begin position="9"/>
        <end position="69"/>
    </location>
</feature>
<comment type="similarity">
    <text evidence="1">In the N-terminal section; belongs to the MIP18 family.</text>
</comment>
<evidence type="ECO:0000256" key="1">
    <source>
        <dbReference type="ARBA" id="ARBA00007352"/>
    </source>
</evidence>
<dbReference type="AlphaFoldDB" id="A0A517PCB3"/>
<keyword evidence="6 8" id="KW-0408">Iron</keyword>
<dbReference type="GO" id="GO:0051539">
    <property type="term" value="F:4 iron, 4 sulfur cluster binding"/>
    <property type="evidence" value="ECO:0007669"/>
    <property type="project" value="TreeGrafter"/>
</dbReference>
<feature type="binding site" evidence="8">
    <location>
        <begin position="99"/>
        <end position="106"/>
    </location>
    <ligand>
        <name>ATP</name>
        <dbReference type="ChEBI" id="CHEBI:30616"/>
    </ligand>
</feature>
<comment type="subunit">
    <text evidence="8">Homodimer.</text>
</comment>
<evidence type="ECO:0000256" key="6">
    <source>
        <dbReference type="ARBA" id="ARBA00023004"/>
    </source>
</evidence>
<dbReference type="Pfam" id="PF01883">
    <property type="entry name" value="FeS_assembly_P"/>
    <property type="match status" value="1"/>
</dbReference>
<dbReference type="InterPro" id="IPR000808">
    <property type="entry name" value="Mrp-like_CS"/>
</dbReference>
<feature type="compositionally biased region" description="Basic and acidic residues" evidence="9">
    <location>
        <begin position="145"/>
        <end position="159"/>
    </location>
</feature>
<gene>
    <name evidence="11" type="primary">minD_2</name>
    <name evidence="11" type="ORF">CA12_31390</name>
</gene>
<comment type="function">
    <text evidence="8">Binds and transfers iron-sulfur (Fe-S) clusters to target apoproteins. Can hydrolyze ATP.</text>
</comment>
<dbReference type="InterPro" id="IPR027417">
    <property type="entry name" value="P-loop_NTPase"/>
</dbReference>
<evidence type="ECO:0000256" key="3">
    <source>
        <dbReference type="ARBA" id="ARBA00022723"/>
    </source>
</evidence>
<dbReference type="InterPro" id="IPR033756">
    <property type="entry name" value="YlxH/NBP35"/>
</dbReference>
<dbReference type="Pfam" id="PF10609">
    <property type="entry name" value="ParA"/>
    <property type="match status" value="1"/>
</dbReference>
<dbReference type="GO" id="GO:0140663">
    <property type="term" value="F:ATP-dependent FeS chaperone activity"/>
    <property type="evidence" value="ECO:0007669"/>
    <property type="project" value="InterPro"/>
</dbReference>
<evidence type="ECO:0000256" key="8">
    <source>
        <dbReference type="HAMAP-Rule" id="MF_02040"/>
    </source>
</evidence>
<dbReference type="GO" id="GO:0016226">
    <property type="term" value="P:iron-sulfur cluster assembly"/>
    <property type="evidence" value="ECO:0007669"/>
    <property type="project" value="InterPro"/>
</dbReference>
<dbReference type="GO" id="GO:0005524">
    <property type="term" value="F:ATP binding"/>
    <property type="evidence" value="ECO:0007669"/>
    <property type="project" value="UniProtKB-UniRule"/>
</dbReference>
<evidence type="ECO:0000256" key="2">
    <source>
        <dbReference type="ARBA" id="ARBA00008205"/>
    </source>
</evidence>
<dbReference type="HAMAP" id="MF_02040">
    <property type="entry name" value="Mrp_NBP35"/>
    <property type="match status" value="1"/>
</dbReference>